<name>A0A1Y3V4R4_BACUN</name>
<dbReference type="SUPFAM" id="SSF53756">
    <property type="entry name" value="UDP-Glycosyltransferase/glycogen phosphorylase"/>
    <property type="match status" value="1"/>
</dbReference>
<sequence>MENLRIVIVTAYYYPLNVPRAFRATELAHEFARRGHQVTVINAITVLNSDGVLLSIDKTPNVKLINLHAFKWCIDSSKKVQYSNSGFFSNIKQYLGKFLFYISTNKWFYLYLKVKNLLTFEQKYDLLISIGLPFAIHWAVAHKIAGRNIADCYVADYGDPFSKFNIATKVAPYFQFIEKKCINRFDFISIPTDIAINSYRWLKDDDHIKVIPQGFNFNGIKLSTYTPNSVPTFAFAGLFYSDIRNPQIFLDFLSDFTLDFRFVIYTNINVQDSMKCLRPYIDKLDGRMLIIDSIPRDKLILELSKMDFLINVKNSSNNQSPSKLIDYTLANRPIFSFSSKLYDSERFLRFYNGIYDNLDSIDLSQFNIVNVANQFLNLYYINQ</sequence>
<dbReference type="RefSeq" id="WP_087333032.1">
    <property type="nucleotide sequence ID" value="NZ_CAXTQO010000007.1"/>
</dbReference>
<evidence type="ECO:0000313" key="2">
    <source>
        <dbReference type="Proteomes" id="UP000196329"/>
    </source>
</evidence>
<dbReference type="AlphaFoldDB" id="A0A1Y3V4R4"/>
<dbReference type="Proteomes" id="UP000196329">
    <property type="component" value="Unassembled WGS sequence"/>
</dbReference>
<proteinExistence type="predicted"/>
<comment type="caution">
    <text evidence="1">The sequence shown here is derived from an EMBL/GenBank/DDBJ whole genome shotgun (WGS) entry which is preliminary data.</text>
</comment>
<gene>
    <name evidence="1" type="ORF">B5G17_13905</name>
</gene>
<evidence type="ECO:0000313" key="1">
    <source>
        <dbReference type="EMBL" id="OUN53449.1"/>
    </source>
</evidence>
<organism evidence="1 2">
    <name type="scientific">Bacteroides uniformis</name>
    <dbReference type="NCBI Taxonomy" id="820"/>
    <lineage>
        <taxon>Bacteria</taxon>
        <taxon>Pseudomonadati</taxon>
        <taxon>Bacteroidota</taxon>
        <taxon>Bacteroidia</taxon>
        <taxon>Bacteroidales</taxon>
        <taxon>Bacteroidaceae</taxon>
        <taxon>Bacteroides</taxon>
    </lineage>
</organism>
<evidence type="ECO:0008006" key="3">
    <source>
        <dbReference type="Google" id="ProtNLM"/>
    </source>
</evidence>
<dbReference type="Gene3D" id="3.40.50.2000">
    <property type="entry name" value="Glycogen Phosphorylase B"/>
    <property type="match status" value="1"/>
</dbReference>
<protein>
    <recommendedName>
        <fullName evidence="3">Glycosyltransferase family 4 protein</fullName>
    </recommendedName>
</protein>
<accession>A0A1Y3V4R4</accession>
<dbReference type="EMBL" id="NFHS01000007">
    <property type="protein sequence ID" value="OUN53449.1"/>
    <property type="molecule type" value="Genomic_DNA"/>
</dbReference>
<reference evidence="2" key="1">
    <citation type="submission" date="2017-04" db="EMBL/GenBank/DDBJ databases">
        <title>Function of individual gut microbiota members based on whole genome sequencing of pure cultures obtained from chicken caecum.</title>
        <authorList>
            <person name="Medvecky M."/>
            <person name="Cejkova D."/>
            <person name="Polansky O."/>
            <person name="Karasova D."/>
            <person name="Kubasova T."/>
            <person name="Cizek A."/>
            <person name="Rychlik I."/>
        </authorList>
    </citation>
    <scope>NUCLEOTIDE SEQUENCE [LARGE SCALE GENOMIC DNA]</scope>
    <source>
        <strain evidence="2">An67</strain>
    </source>
</reference>